<dbReference type="InterPro" id="IPR001339">
    <property type="entry name" value="mRNA_cap_enzyme_adenylation"/>
</dbReference>
<name>A0A131XW43_IXORI</name>
<dbReference type="EMBL" id="GEGO01001496">
    <property type="protein sequence ID" value="JAR93908.1"/>
    <property type="molecule type" value="Transcribed_RNA"/>
</dbReference>
<feature type="binding site" evidence="15">
    <location>
        <begin position="350"/>
        <end position="352"/>
    </location>
    <ligand>
        <name>GTP</name>
        <dbReference type="ChEBI" id="CHEBI:37565"/>
    </ligand>
</feature>
<dbReference type="GO" id="GO:0006370">
    <property type="term" value="P:7-methylguanosine mRNA capping"/>
    <property type="evidence" value="ECO:0007669"/>
    <property type="project" value="UniProtKB-UniRule"/>
</dbReference>
<evidence type="ECO:0000256" key="13">
    <source>
        <dbReference type="PIRSR" id="PIRSR036958-1"/>
    </source>
</evidence>
<feature type="active site" description="N6-GMP-lysine intermediate" evidence="14">
    <location>
        <position position="301"/>
    </location>
</feature>
<sequence>MSDRRRRNVSDLGPPPRWLNCPRKGDLVAEKFLPFKTPLSGVYDSQVPEANRFYPSMLLASLARYKVKLGLWIDLTNTGRFYDRKEVEECGVKYLKLQCRGHGECPSVEQTQTFIQLCQNFISQNPLEVIGVHCTHGFNRTGFLIAAYLVENMSWGVEAAVQAVSVARPPGIYKGDYLLELFKRYGDMAETPPPPPRPAWCDEEDDDVDDDGNALGADDGGTDSPIHTKRRKEFNKKNPTFMEGVPGIQPITTQPKLVQIQRRCQHMCHWESSGFPGSQPVSMDNSNLQMLKHKPYKVSWKADGTRYMMLIDGENEVYFVDRDNCVFQASGLWFPRRKEPGSHIQNTLVDGEMIIDKAEGKDVPRYLIYDIVRIEGQEVGKTDFNVRLICISKEICEPRKRAMKEGRIDRSKEPFGVRQKDFWDLTCTESLLSEKFSQKMSHEVDGLIFQPIPDPYMCGQSVNVLKWKPPHLNSVDFRLKIFKESGQGLVPKQVGQLFVGGFDQPLGSIKVTKAIKALDNKILECKWDKNQWVLLRERTDKSFPNSYSTAMAVLQSISKPVTKEILLDFIQKERWQPPHRGPPSVDSELMPPPKMAR</sequence>
<keyword evidence="7" id="KW-0904">Protein phosphatase</keyword>
<feature type="binding site" evidence="15">
    <location>
        <position position="322"/>
    </location>
    <ligand>
        <name>GTP</name>
        <dbReference type="ChEBI" id="CHEBI:37565"/>
    </ligand>
</feature>
<dbReference type="InterPro" id="IPR013846">
    <property type="entry name" value="mRNA_cap_enzyme_C"/>
</dbReference>
<reference evidence="19" key="1">
    <citation type="submission" date="2016-02" db="EMBL/GenBank/DDBJ databases">
        <title>RNAseq analyses of the midgut from blood- or serum-fed Ixodes ricinus ticks.</title>
        <authorList>
            <person name="Perner J."/>
            <person name="Provaznik J."/>
            <person name="Schrenkova J."/>
            <person name="Urbanova V."/>
            <person name="Ribeiro J.M."/>
            <person name="Kopacek P."/>
        </authorList>
    </citation>
    <scope>NUCLEOTIDE SEQUENCE</scope>
    <source>
        <tissue evidence="19">Gut</tissue>
    </source>
</reference>
<dbReference type="InterPro" id="IPR051029">
    <property type="entry name" value="mRNA_Capping_Enz/RNA_Phosphat"/>
</dbReference>
<feature type="binding site" evidence="15">
    <location>
        <begin position="466"/>
        <end position="468"/>
    </location>
    <ligand>
        <name>GTP</name>
        <dbReference type="ChEBI" id="CHEBI:37565"/>
    </ligand>
</feature>
<comment type="similarity">
    <text evidence="12">In the N-terminal section; belongs to the non-receptor class of the protein-tyrosine phosphatase family.</text>
</comment>
<dbReference type="GO" id="GO:0004484">
    <property type="term" value="F:mRNA guanylyltransferase activity"/>
    <property type="evidence" value="ECO:0007669"/>
    <property type="project" value="UniProtKB-UniRule"/>
</dbReference>
<dbReference type="EMBL" id="GEFM01005368">
    <property type="protein sequence ID" value="JAP70428.1"/>
    <property type="molecule type" value="mRNA"/>
</dbReference>
<evidence type="ECO:0000256" key="11">
    <source>
        <dbReference type="ARBA" id="ARBA00044624"/>
    </source>
</evidence>
<feature type="binding site" evidence="15">
    <location>
        <position position="306"/>
    </location>
    <ligand>
        <name>GTP</name>
        <dbReference type="ChEBI" id="CHEBI:37565"/>
    </ligand>
</feature>
<feature type="domain" description="Tyrosine-protein phosphatase" evidence="17">
    <location>
        <begin position="34"/>
        <end position="191"/>
    </location>
</feature>
<dbReference type="CDD" id="cd17664">
    <property type="entry name" value="Mce1_N"/>
    <property type="match status" value="1"/>
</dbReference>
<dbReference type="GO" id="GO:0005525">
    <property type="term" value="F:GTP binding"/>
    <property type="evidence" value="ECO:0007669"/>
    <property type="project" value="UniProtKB-UniRule"/>
</dbReference>
<keyword evidence="8 12" id="KW-0506">mRNA capping</keyword>
<dbReference type="GO" id="GO:0005634">
    <property type="term" value="C:nucleus"/>
    <property type="evidence" value="ECO:0007669"/>
    <property type="project" value="UniProtKB-SubCell"/>
</dbReference>
<dbReference type="SUPFAM" id="SSF52799">
    <property type="entry name" value="(Phosphotyrosine protein) phosphatases II"/>
    <property type="match status" value="1"/>
</dbReference>
<dbReference type="Pfam" id="PF00782">
    <property type="entry name" value="DSPc"/>
    <property type="match status" value="1"/>
</dbReference>
<evidence type="ECO:0000256" key="3">
    <source>
        <dbReference type="ARBA" id="ARBA00022679"/>
    </source>
</evidence>
<evidence type="ECO:0000256" key="7">
    <source>
        <dbReference type="ARBA" id="ARBA00022912"/>
    </source>
</evidence>
<evidence type="ECO:0000313" key="19">
    <source>
        <dbReference type="EMBL" id="JAP70428.1"/>
    </source>
</evidence>
<evidence type="ECO:0000256" key="16">
    <source>
        <dbReference type="SAM" id="MobiDB-lite"/>
    </source>
</evidence>
<keyword evidence="6 12" id="KW-0378">Hydrolase</keyword>
<dbReference type="Gene3D" id="3.30.1490.430">
    <property type="match status" value="1"/>
</dbReference>
<dbReference type="EC" id="2.7.7.50" evidence="12"/>
<dbReference type="PANTHER" id="PTHR10367">
    <property type="entry name" value="MRNA-CAPPING ENZYME"/>
    <property type="match status" value="1"/>
</dbReference>
<keyword evidence="3 12" id="KW-0808">Transferase</keyword>
<dbReference type="Pfam" id="PF03919">
    <property type="entry name" value="mRNA_cap_C"/>
    <property type="match status" value="1"/>
</dbReference>
<keyword evidence="5 12" id="KW-0547">Nucleotide-binding</keyword>
<dbReference type="AlphaFoldDB" id="A0A131XW43"/>
<keyword evidence="2 12" id="KW-0507">mRNA processing</keyword>
<keyword evidence="10 12" id="KW-0539">Nucleus</keyword>
<dbReference type="Pfam" id="PF01331">
    <property type="entry name" value="mRNA_cap_enzyme"/>
    <property type="match status" value="1"/>
</dbReference>
<evidence type="ECO:0000259" key="17">
    <source>
        <dbReference type="PROSITE" id="PS50054"/>
    </source>
</evidence>
<dbReference type="GO" id="GO:0004721">
    <property type="term" value="F:phosphoprotein phosphatase activity"/>
    <property type="evidence" value="ECO:0007669"/>
    <property type="project" value="UniProtKB-UniRule"/>
</dbReference>
<evidence type="ECO:0000256" key="9">
    <source>
        <dbReference type="ARBA" id="ARBA00023134"/>
    </source>
</evidence>
<evidence type="ECO:0000259" key="18">
    <source>
        <dbReference type="PROSITE" id="PS50056"/>
    </source>
</evidence>
<comment type="function">
    <text evidence="12">Bifunctional mRNA-capping enzyme exhibiting RNA 5'-triphosphate monophosphatase activity in the N-terminal part and mRNA guanylyltransferase activity in the C-terminal part. Catalyzes the first two steps of cap formation: by removing the gamma-phosphate from the 5'-triphosphate end of nascent mRNA to yield a diphosphate end, and by transferring the GMP moiety of GTP to the 5'-diphosphate terminus of RNA via a covalent enzyme-GMP reaction intermediate.</text>
</comment>
<feature type="active site" description="Phosphocysteine intermediate" evidence="13">
    <location>
        <position position="134"/>
    </location>
</feature>
<dbReference type="EC" id="3.6.1.74" evidence="12"/>
<dbReference type="PROSITE" id="PS50054">
    <property type="entry name" value="TYR_PHOSPHATASE_DUAL"/>
    <property type="match status" value="1"/>
</dbReference>
<dbReference type="GO" id="GO:0004651">
    <property type="term" value="F:polynucleotide 5'-phosphatase activity"/>
    <property type="evidence" value="ECO:0007669"/>
    <property type="project" value="UniProtKB-UniRule"/>
</dbReference>
<dbReference type="InterPro" id="IPR016130">
    <property type="entry name" value="Tyr_Pase_AS"/>
</dbReference>
<dbReference type="InterPro" id="IPR017074">
    <property type="entry name" value="mRNA_cap_enz_bifunc"/>
</dbReference>
<feature type="region of interest" description="Disordered" evidence="16">
    <location>
        <begin position="188"/>
        <end position="230"/>
    </location>
</feature>
<feature type="domain" description="Tyrosine specific protein phosphatases" evidence="18">
    <location>
        <begin position="112"/>
        <end position="179"/>
    </location>
</feature>
<dbReference type="InterPro" id="IPR000340">
    <property type="entry name" value="Dual-sp_phosphatase_cat-dom"/>
</dbReference>
<comment type="subcellular location">
    <subcellularLocation>
        <location evidence="1 12">Nucleus</location>
    </subcellularLocation>
</comment>
<dbReference type="Gene3D" id="2.40.50.140">
    <property type="entry name" value="Nucleic acid-binding proteins"/>
    <property type="match status" value="1"/>
</dbReference>
<dbReference type="InterPro" id="IPR029021">
    <property type="entry name" value="Prot-tyrosine_phosphatase-like"/>
</dbReference>
<reference evidence="20" key="2">
    <citation type="journal article" date="2018" name="PLoS Negl. Trop. Dis.">
        <title>Sialome diversity of ticks revealed by RNAseq of single tick salivary glands.</title>
        <authorList>
            <person name="Perner J."/>
            <person name="Kropackova S."/>
            <person name="Kopacek P."/>
            <person name="Ribeiro J.M."/>
        </authorList>
    </citation>
    <scope>NUCLEOTIDE SEQUENCE</scope>
    <source>
        <strain evidence="20">Siblings of single egg batch collected in Ceske Budejovice</strain>
        <tissue evidence="20">Salivary glands</tissue>
    </source>
</reference>
<evidence type="ECO:0000256" key="6">
    <source>
        <dbReference type="ARBA" id="ARBA00022801"/>
    </source>
</evidence>
<feature type="binding site" evidence="15">
    <location>
        <begin position="536"/>
        <end position="541"/>
    </location>
    <ligand>
        <name>GTP</name>
        <dbReference type="ChEBI" id="CHEBI:37565"/>
    </ligand>
</feature>
<evidence type="ECO:0000256" key="1">
    <source>
        <dbReference type="ARBA" id="ARBA00004123"/>
    </source>
</evidence>
<dbReference type="SUPFAM" id="SSF56091">
    <property type="entry name" value="DNA ligase/mRNA capping enzyme, catalytic domain"/>
    <property type="match status" value="1"/>
</dbReference>
<dbReference type="FunFam" id="3.30.470.30:FF:000040">
    <property type="entry name" value="mRNA-capping enzyme"/>
    <property type="match status" value="1"/>
</dbReference>
<dbReference type="PIRSF" id="PIRSF036958">
    <property type="entry name" value="mRNA_capping_HCE"/>
    <property type="match status" value="1"/>
</dbReference>
<comment type="catalytic activity">
    <reaction evidence="11">
        <text>a 5'-end diphospho-ribonucleoside in mRNA + GTP + H(+) = a 5'-end (5'-triphosphoguanosine)-ribonucleoside in mRNA + diphosphate</text>
        <dbReference type="Rhea" id="RHEA:67012"/>
        <dbReference type="Rhea" id="RHEA-COMP:17165"/>
        <dbReference type="Rhea" id="RHEA-COMP:17166"/>
        <dbReference type="ChEBI" id="CHEBI:15378"/>
        <dbReference type="ChEBI" id="CHEBI:33019"/>
        <dbReference type="ChEBI" id="CHEBI:37565"/>
        <dbReference type="ChEBI" id="CHEBI:167616"/>
        <dbReference type="ChEBI" id="CHEBI:167617"/>
        <dbReference type="EC" id="2.7.7.50"/>
    </reaction>
    <physiologicalReaction direction="left-to-right" evidence="11">
        <dbReference type="Rhea" id="RHEA:67013"/>
    </physiologicalReaction>
</comment>
<comment type="similarity">
    <text evidence="12">In the C-terminal section; belongs to the eukaryotic GTase family.</text>
</comment>
<dbReference type="Gene3D" id="3.90.190.10">
    <property type="entry name" value="Protein tyrosine phosphatase superfamily"/>
    <property type="match status" value="1"/>
</dbReference>
<dbReference type="FunFam" id="3.90.190.10:FF:000040">
    <property type="entry name" value="mRNA-capping enzyme"/>
    <property type="match status" value="1"/>
</dbReference>
<comment type="catalytic activity">
    <reaction evidence="12">
        <text>a 5'-end triphospho-ribonucleoside in mRNA + H2O = a 5'-end diphospho-ribonucleoside in mRNA + phosphate + H(+)</text>
        <dbReference type="Rhea" id="RHEA:67004"/>
        <dbReference type="Rhea" id="RHEA-COMP:17164"/>
        <dbReference type="Rhea" id="RHEA-COMP:17165"/>
        <dbReference type="ChEBI" id="CHEBI:15377"/>
        <dbReference type="ChEBI" id="CHEBI:15378"/>
        <dbReference type="ChEBI" id="CHEBI:43474"/>
        <dbReference type="ChEBI" id="CHEBI:167616"/>
        <dbReference type="ChEBI" id="CHEBI:167618"/>
        <dbReference type="EC" id="3.6.1.74"/>
    </reaction>
</comment>
<evidence type="ECO:0000256" key="2">
    <source>
        <dbReference type="ARBA" id="ARBA00022664"/>
    </source>
</evidence>
<dbReference type="InterPro" id="IPR000387">
    <property type="entry name" value="Tyr_Pase_dom"/>
</dbReference>
<dbReference type="PANTHER" id="PTHR10367:SF17">
    <property type="entry name" value="MRNA-CAPPING ENZYME"/>
    <property type="match status" value="1"/>
</dbReference>
<evidence type="ECO:0000256" key="14">
    <source>
        <dbReference type="PIRSR" id="PIRSR036958-2"/>
    </source>
</evidence>
<feature type="region of interest" description="Disordered" evidence="16">
    <location>
        <begin position="575"/>
        <end position="597"/>
    </location>
</feature>
<evidence type="ECO:0000256" key="5">
    <source>
        <dbReference type="ARBA" id="ARBA00022741"/>
    </source>
</evidence>
<keyword evidence="9 12" id="KW-0342">GTP-binding</keyword>
<evidence type="ECO:0000256" key="8">
    <source>
        <dbReference type="ARBA" id="ARBA00023042"/>
    </source>
</evidence>
<evidence type="ECO:0000256" key="15">
    <source>
        <dbReference type="PIRSR" id="PIRSR036958-3"/>
    </source>
</evidence>
<keyword evidence="4 12" id="KW-0548">Nucleotidyltransferase</keyword>
<dbReference type="GO" id="GO:0140818">
    <property type="term" value="F:mRNA 5'-triphosphate monophosphatase activity"/>
    <property type="evidence" value="ECO:0007669"/>
    <property type="project" value="UniProtKB-EC"/>
</dbReference>
<dbReference type="Gene3D" id="3.30.470.30">
    <property type="entry name" value="DNA ligase/mRNA capping enzyme"/>
    <property type="match status" value="1"/>
</dbReference>
<evidence type="ECO:0000256" key="4">
    <source>
        <dbReference type="ARBA" id="ARBA00022695"/>
    </source>
</evidence>
<evidence type="ECO:0000313" key="20">
    <source>
        <dbReference type="EMBL" id="JAR93908.1"/>
    </source>
</evidence>
<dbReference type="GO" id="GO:0005524">
    <property type="term" value="F:ATP binding"/>
    <property type="evidence" value="ECO:0007669"/>
    <property type="project" value="InterPro"/>
</dbReference>
<accession>A0A131XW43</accession>
<dbReference type="InterPro" id="IPR012340">
    <property type="entry name" value="NA-bd_OB-fold"/>
</dbReference>
<dbReference type="SUPFAM" id="SSF50249">
    <property type="entry name" value="Nucleic acid-binding proteins"/>
    <property type="match status" value="1"/>
</dbReference>
<dbReference type="CDD" id="cd07895">
    <property type="entry name" value="Adenylation_mRNA_capping"/>
    <property type="match status" value="1"/>
</dbReference>
<evidence type="ECO:0000256" key="10">
    <source>
        <dbReference type="ARBA" id="ARBA00023242"/>
    </source>
</evidence>
<dbReference type="PROSITE" id="PS00383">
    <property type="entry name" value="TYR_PHOSPHATASE_1"/>
    <property type="match status" value="1"/>
</dbReference>
<dbReference type="FunFam" id="2.40.50.140:FF:000111">
    <property type="entry name" value="mRNA-capping enzyme"/>
    <property type="match status" value="1"/>
</dbReference>
<protein>
    <recommendedName>
        <fullName evidence="12">mRNA-capping enzyme</fullName>
    </recommendedName>
    <domain>
        <recommendedName>
            <fullName evidence="12">mRNA 5'-triphosphate monophosphatase</fullName>
            <ecNumber evidence="12">3.6.1.74</ecNumber>
        </recommendedName>
        <alternativeName>
            <fullName evidence="12">mRNA 5'-phosphatase</fullName>
        </alternativeName>
    </domain>
    <domain>
        <recommendedName>
            <fullName evidence="12">mRNA guanylyltransferase</fullName>
            <ecNumber evidence="12">2.7.7.50</ecNumber>
        </recommendedName>
        <alternativeName>
            <fullName evidence="12">GTP--RNA guanylyltransferase</fullName>
            <shortName evidence="12">GTase</shortName>
        </alternativeName>
    </domain>
</protein>
<dbReference type="PROSITE" id="PS50056">
    <property type="entry name" value="TYR_PHOSPHATASE_2"/>
    <property type="match status" value="1"/>
</dbReference>
<dbReference type="InterPro" id="IPR020422">
    <property type="entry name" value="TYR_PHOSPHATASE_DUAL_dom"/>
</dbReference>
<organism evidence="19">
    <name type="scientific">Ixodes ricinus</name>
    <name type="common">Common tick</name>
    <name type="synonym">Acarus ricinus</name>
    <dbReference type="NCBI Taxonomy" id="34613"/>
    <lineage>
        <taxon>Eukaryota</taxon>
        <taxon>Metazoa</taxon>
        <taxon>Ecdysozoa</taxon>
        <taxon>Arthropoda</taxon>
        <taxon>Chelicerata</taxon>
        <taxon>Arachnida</taxon>
        <taxon>Acari</taxon>
        <taxon>Parasitiformes</taxon>
        <taxon>Ixodida</taxon>
        <taxon>Ixodoidea</taxon>
        <taxon>Ixodidae</taxon>
        <taxon>Ixodinae</taxon>
        <taxon>Ixodes</taxon>
    </lineage>
</organism>
<evidence type="ECO:0000256" key="12">
    <source>
        <dbReference type="PIRNR" id="PIRNR036958"/>
    </source>
</evidence>
<feature type="compositionally biased region" description="Acidic residues" evidence="16">
    <location>
        <begin position="201"/>
        <end position="212"/>
    </location>
</feature>
<proteinExistence type="evidence at transcript level"/>